<keyword evidence="3" id="KW-0963">Cytoplasm</keyword>
<dbReference type="CDD" id="cd02440">
    <property type="entry name" value="AdoMet_MTases"/>
    <property type="match status" value="1"/>
</dbReference>
<dbReference type="GO" id="GO:0004719">
    <property type="term" value="F:protein-L-isoaspartate (D-aspartate) O-methyltransferase activity"/>
    <property type="evidence" value="ECO:0007669"/>
    <property type="project" value="UniProtKB-UniRule"/>
</dbReference>
<evidence type="ECO:0000256" key="8">
    <source>
        <dbReference type="ARBA" id="ARBA00029295"/>
    </source>
</evidence>
<dbReference type="InterPro" id="IPR000682">
    <property type="entry name" value="PCMT"/>
</dbReference>
<keyword evidence="6" id="KW-0949">S-adenosyl-L-methionine</keyword>
<dbReference type="SUPFAM" id="SSF53335">
    <property type="entry name" value="S-adenosyl-L-methionine-dependent methyltransferases"/>
    <property type="match status" value="1"/>
</dbReference>
<gene>
    <name evidence="10" type="ORF">GCM10007981_13210</name>
</gene>
<keyword evidence="4 10" id="KW-0489">Methyltransferase</keyword>
<keyword evidence="11" id="KW-1185">Reference proteome</keyword>
<accession>A0A830GUL8</accession>
<sequence>MDYDEESYAAARRGMVEELKAEGYLHDPDVERALLAVPRHKFLPRYIRQYAYNDSPLAVMRGQTISAPHMVSLMCELIKPAQAKKVLEVGSGTGYHACVCAEAMGGGGVVFSVEVDPYLSLYAAINVVNNGYSRSVKVYRGNGREGLPRHSPFDAVLVTAAADSVPPALLNQLREGGVMVIPLREGDEQVLYRIFKLGGETRMEPVTPVLFVPLK</sequence>
<reference evidence="10" key="1">
    <citation type="journal article" date="2014" name="Int. J. Syst. Evol. Microbiol.">
        <title>Complete genome sequence of Corynebacterium casei LMG S-19264T (=DSM 44701T), isolated from a smear-ripened cheese.</title>
        <authorList>
            <consortium name="US DOE Joint Genome Institute (JGI-PGF)"/>
            <person name="Walter F."/>
            <person name="Albersmeier A."/>
            <person name="Kalinowski J."/>
            <person name="Ruckert C."/>
        </authorList>
    </citation>
    <scope>NUCLEOTIDE SEQUENCE</scope>
    <source>
        <strain evidence="10">JCM 10088</strain>
    </source>
</reference>
<evidence type="ECO:0000313" key="10">
    <source>
        <dbReference type="EMBL" id="GGP21428.1"/>
    </source>
</evidence>
<evidence type="ECO:0000256" key="9">
    <source>
        <dbReference type="NCBIfam" id="TIGR00080"/>
    </source>
</evidence>
<keyword evidence="5 10" id="KW-0808">Transferase</keyword>
<dbReference type="PANTHER" id="PTHR11579">
    <property type="entry name" value="PROTEIN-L-ISOASPARTATE O-METHYLTRANSFERASE"/>
    <property type="match status" value="1"/>
</dbReference>
<comment type="function">
    <text evidence="7">Catalyzes the methyl esterification of L-isoaspartyl residues in peptides and proteins that result from spontaneous decomposition of normal L-aspartyl and L-asparaginyl residues. It plays a role in the repair and/or degradation of damaged proteins.</text>
</comment>
<evidence type="ECO:0000256" key="5">
    <source>
        <dbReference type="ARBA" id="ARBA00022679"/>
    </source>
</evidence>
<proteinExistence type="inferred from homology"/>
<dbReference type="InterPro" id="IPR029063">
    <property type="entry name" value="SAM-dependent_MTases_sf"/>
</dbReference>
<evidence type="ECO:0000313" key="11">
    <source>
        <dbReference type="Proteomes" id="UP000610960"/>
    </source>
</evidence>
<evidence type="ECO:0000256" key="4">
    <source>
        <dbReference type="ARBA" id="ARBA00022603"/>
    </source>
</evidence>
<dbReference type="OrthoDB" id="33618at2157"/>
<evidence type="ECO:0000256" key="3">
    <source>
        <dbReference type="ARBA" id="ARBA00022490"/>
    </source>
</evidence>
<dbReference type="Proteomes" id="UP000610960">
    <property type="component" value="Unassembled WGS sequence"/>
</dbReference>
<dbReference type="GO" id="GO:0030091">
    <property type="term" value="P:protein repair"/>
    <property type="evidence" value="ECO:0007669"/>
    <property type="project" value="UniProtKB-UniRule"/>
</dbReference>
<protein>
    <recommendedName>
        <fullName evidence="9">Protein-L-isoaspartate O-methyltransferase</fullName>
        <ecNumber evidence="9">2.1.1.77</ecNumber>
    </recommendedName>
</protein>
<dbReference type="AlphaFoldDB" id="A0A830GUL8"/>
<comment type="caution">
    <text evidence="10">The sequence shown here is derived from an EMBL/GenBank/DDBJ whole genome shotgun (WGS) entry which is preliminary data.</text>
</comment>
<dbReference type="Gene3D" id="3.40.50.150">
    <property type="entry name" value="Vaccinia Virus protein VP39"/>
    <property type="match status" value="1"/>
</dbReference>
<evidence type="ECO:0000256" key="6">
    <source>
        <dbReference type="ARBA" id="ARBA00022691"/>
    </source>
</evidence>
<dbReference type="PANTHER" id="PTHR11579:SF0">
    <property type="entry name" value="PROTEIN-L-ISOASPARTATE(D-ASPARTATE) O-METHYLTRANSFERASE"/>
    <property type="match status" value="1"/>
</dbReference>
<comment type="catalytic activity">
    <reaction evidence="8">
        <text>[protein]-L-isoaspartate + S-adenosyl-L-methionine = [protein]-L-isoaspartate alpha-methyl ester + S-adenosyl-L-homocysteine</text>
        <dbReference type="Rhea" id="RHEA:12705"/>
        <dbReference type="Rhea" id="RHEA-COMP:12143"/>
        <dbReference type="Rhea" id="RHEA-COMP:12144"/>
        <dbReference type="ChEBI" id="CHEBI:57856"/>
        <dbReference type="ChEBI" id="CHEBI:59789"/>
        <dbReference type="ChEBI" id="CHEBI:90596"/>
        <dbReference type="ChEBI" id="CHEBI:90598"/>
        <dbReference type="EC" id="2.1.1.77"/>
    </reaction>
</comment>
<dbReference type="RefSeq" id="WP_188596635.1">
    <property type="nucleotide sequence ID" value="NZ_BMNL01000003.1"/>
</dbReference>
<evidence type="ECO:0000256" key="1">
    <source>
        <dbReference type="ARBA" id="ARBA00004496"/>
    </source>
</evidence>
<dbReference type="NCBIfam" id="TIGR00080">
    <property type="entry name" value="pimt"/>
    <property type="match status" value="1"/>
</dbReference>
<reference evidence="10" key="2">
    <citation type="submission" date="2020-09" db="EMBL/GenBank/DDBJ databases">
        <authorList>
            <person name="Sun Q."/>
            <person name="Ohkuma M."/>
        </authorList>
    </citation>
    <scope>NUCLEOTIDE SEQUENCE</scope>
    <source>
        <strain evidence="10">JCM 10088</strain>
    </source>
</reference>
<comment type="similarity">
    <text evidence="2">Belongs to the methyltransferase superfamily. L-isoaspartyl/D-aspartyl protein methyltransferase family.</text>
</comment>
<comment type="subcellular location">
    <subcellularLocation>
        <location evidence="1">Cytoplasm</location>
    </subcellularLocation>
</comment>
<organism evidence="10 11">
    <name type="scientific">Thermocladium modestius</name>
    <dbReference type="NCBI Taxonomy" id="62609"/>
    <lineage>
        <taxon>Archaea</taxon>
        <taxon>Thermoproteota</taxon>
        <taxon>Thermoprotei</taxon>
        <taxon>Thermoproteales</taxon>
        <taxon>Thermoproteaceae</taxon>
        <taxon>Thermocladium</taxon>
    </lineage>
</organism>
<dbReference type="GO" id="GO:0005737">
    <property type="term" value="C:cytoplasm"/>
    <property type="evidence" value="ECO:0007669"/>
    <property type="project" value="UniProtKB-SubCell"/>
</dbReference>
<name>A0A830GUL8_9CREN</name>
<dbReference type="Pfam" id="PF01135">
    <property type="entry name" value="PCMT"/>
    <property type="match status" value="1"/>
</dbReference>
<evidence type="ECO:0000256" key="2">
    <source>
        <dbReference type="ARBA" id="ARBA00005369"/>
    </source>
</evidence>
<dbReference type="GO" id="GO:0032259">
    <property type="term" value="P:methylation"/>
    <property type="evidence" value="ECO:0007669"/>
    <property type="project" value="UniProtKB-KW"/>
</dbReference>
<evidence type="ECO:0000256" key="7">
    <source>
        <dbReference type="ARBA" id="ARBA00025330"/>
    </source>
</evidence>
<dbReference type="EC" id="2.1.1.77" evidence="9"/>
<dbReference type="EMBL" id="BMNL01000003">
    <property type="protein sequence ID" value="GGP21428.1"/>
    <property type="molecule type" value="Genomic_DNA"/>
</dbReference>